<dbReference type="InterPro" id="IPR029063">
    <property type="entry name" value="SAM-dependent_MTases_sf"/>
</dbReference>
<organism evidence="1">
    <name type="scientific">marine metagenome</name>
    <dbReference type="NCBI Taxonomy" id="408172"/>
    <lineage>
        <taxon>unclassified sequences</taxon>
        <taxon>metagenomes</taxon>
        <taxon>ecological metagenomes</taxon>
    </lineage>
</organism>
<accession>A0A382QEJ0</accession>
<dbReference type="AlphaFoldDB" id="A0A382QEJ0"/>
<evidence type="ECO:0000313" key="1">
    <source>
        <dbReference type="EMBL" id="SVC82661.1"/>
    </source>
</evidence>
<name>A0A382QEJ0_9ZZZZ</name>
<dbReference type="Gene3D" id="3.40.50.150">
    <property type="entry name" value="Vaccinia Virus protein VP39"/>
    <property type="match status" value="1"/>
</dbReference>
<evidence type="ECO:0008006" key="2">
    <source>
        <dbReference type="Google" id="ProtNLM"/>
    </source>
</evidence>
<sequence length="233" mass="27418">MLKKYYKQVPAQEIHKELKEKYSNFCDTIIQIDWDKILFNRVSFIIAATQKFSDCRYLEIGCDNNICFKSIPVINKIGVDPDRGGNIKDTSDNFFKNNKNRFDVIFIDGLHIYEQCRRDVINALKVLDKNGYIFLHDMTPRNWAEENVPRLKNTLWTGDIWKVAIELSKTKGIDFFVINADMGVGVLRKKEENIVYHDDFENLKDLKFKDFLNLNESINYVNPEEGIKIIQKY</sequence>
<dbReference type="EMBL" id="UINC01113207">
    <property type="protein sequence ID" value="SVC82661.1"/>
    <property type="molecule type" value="Genomic_DNA"/>
</dbReference>
<proteinExistence type="predicted"/>
<dbReference type="SUPFAM" id="SSF53335">
    <property type="entry name" value="S-adenosyl-L-methionine-dependent methyltransferases"/>
    <property type="match status" value="1"/>
</dbReference>
<gene>
    <name evidence="1" type="ORF">METZ01_LOCUS335515</name>
</gene>
<reference evidence="1" key="1">
    <citation type="submission" date="2018-05" db="EMBL/GenBank/DDBJ databases">
        <authorList>
            <person name="Lanie J.A."/>
            <person name="Ng W.-L."/>
            <person name="Kazmierczak K.M."/>
            <person name="Andrzejewski T.M."/>
            <person name="Davidsen T.M."/>
            <person name="Wayne K.J."/>
            <person name="Tettelin H."/>
            <person name="Glass J.I."/>
            <person name="Rusch D."/>
            <person name="Podicherti R."/>
            <person name="Tsui H.-C.T."/>
            <person name="Winkler M.E."/>
        </authorList>
    </citation>
    <scope>NUCLEOTIDE SEQUENCE</scope>
</reference>
<dbReference type="Pfam" id="PF13578">
    <property type="entry name" value="Methyltransf_24"/>
    <property type="match status" value="1"/>
</dbReference>
<protein>
    <recommendedName>
        <fullName evidence="2">Class I SAM-dependent methyltransferase</fullName>
    </recommendedName>
</protein>